<evidence type="ECO:0000313" key="2">
    <source>
        <dbReference type="Proteomes" id="UP000308600"/>
    </source>
</evidence>
<name>A0ACD3A2V0_9AGAR</name>
<proteinExistence type="predicted"/>
<evidence type="ECO:0000313" key="1">
    <source>
        <dbReference type="EMBL" id="TFK59614.1"/>
    </source>
</evidence>
<keyword evidence="2" id="KW-1185">Reference proteome</keyword>
<dbReference type="EMBL" id="ML208931">
    <property type="protein sequence ID" value="TFK59614.1"/>
    <property type="molecule type" value="Genomic_DNA"/>
</dbReference>
<accession>A0ACD3A2V0</accession>
<gene>
    <name evidence="1" type="ORF">BDN72DRAFT_590845</name>
</gene>
<organism evidence="1 2">
    <name type="scientific">Pluteus cervinus</name>
    <dbReference type="NCBI Taxonomy" id="181527"/>
    <lineage>
        <taxon>Eukaryota</taxon>
        <taxon>Fungi</taxon>
        <taxon>Dikarya</taxon>
        <taxon>Basidiomycota</taxon>
        <taxon>Agaricomycotina</taxon>
        <taxon>Agaricomycetes</taxon>
        <taxon>Agaricomycetidae</taxon>
        <taxon>Agaricales</taxon>
        <taxon>Pluteineae</taxon>
        <taxon>Pluteaceae</taxon>
        <taxon>Pluteus</taxon>
    </lineage>
</organism>
<reference evidence="1 2" key="1">
    <citation type="journal article" date="2019" name="Nat. Ecol. Evol.">
        <title>Megaphylogeny resolves global patterns of mushroom evolution.</title>
        <authorList>
            <person name="Varga T."/>
            <person name="Krizsan K."/>
            <person name="Foldi C."/>
            <person name="Dima B."/>
            <person name="Sanchez-Garcia M."/>
            <person name="Sanchez-Ramirez S."/>
            <person name="Szollosi G.J."/>
            <person name="Szarkandi J.G."/>
            <person name="Papp V."/>
            <person name="Albert L."/>
            <person name="Andreopoulos W."/>
            <person name="Angelini C."/>
            <person name="Antonin V."/>
            <person name="Barry K.W."/>
            <person name="Bougher N.L."/>
            <person name="Buchanan P."/>
            <person name="Buyck B."/>
            <person name="Bense V."/>
            <person name="Catcheside P."/>
            <person name="Chovatia M."/>
            <person name="Cooper J."/>
            <person name="Damon W."/>
            <person name="Desjardin D."/>
            <person name="Finy P."/>
            <person name="Geml J."/>
            <person name="Haridas S."/>
            <person name="Hughes K."/>
            <person name="Justo A."/>
            <person name="Karasinski D."/>
            <person name="Kautmanova I."/>
            <person name="Kiss B."/>
            <person name="Kocsube S."/>
            <person name="Kotiranta H."/>
            <person name="LaButti K.M."/>
            <person name="Lechner B.E."/>
            <person name="Liimatainen K."/>
            <person name="Lipzen A."/>
            <person name="Lukacs Z."/>
            <person name="Mihaltcheva S."/>
            <person name="Morgado L.N."/>
            <person name="Niskanen T."/>
            <person name="Noordeloos M.E."/>
            <person name="Ohm R.A."/>
            <person name="Ortiz-Santana B."/>
            <person name="Ovrebo C."/>
            <person name="Racz N."/>
            <person name="Riley R."/>
            <person name="Savchenko A."/>
            <person name="Shiryaev A."/>
            <person name="Soop K."/>
            <person name="Spirin V."/>
            <person name="Szebenyi C."/>
            <person name="Tomsovsky M."/>
            <person name="Tulloss R.E."/>
            <person name="Uehling J."/>
            <person name="Grigoriev I.V."/>
            <person name="Vagvolgyi C."/>
            <person name="Papp T."/>
            <person name="Martin F.M."/>
            <person name="Miettinen O."/>
            <person name="Hibbett D.S."/>
            <person name="Nagy L.G."/>
        </authorList>
    </citation>
    <scope>NUCLEOTIDE SEQUENCE [LARGE SCALE GENOMIC DNA]</scope>
    <source>
        <strain evidence="1 2">NL-1719</strain>
    </source>
</reference>
<protein>
    <submittedName>
        <fullName evidence="1">Uncharacterized protein</fullName>
    </submittedName>
</protein>
<dbReference type="Proteomes" id="UP000308600">
    <property type="component" value="Unassembled WGS sequence"/>
</dbReference>
<sequence>MGCTRSSGNGVIDLGRSTASAEEATRSPQSGQLKKPPSSVTSSSSSLRVSIAGTTNKSSSASNGKATLQTVSRPSTKSASTSYEAGCRVRRGSVSVQEVNVNVNDAVEDPCPEVEKSAIGQSGDISNVTSSNLKDEQTPSTQLESLVALIKDQPSALTSR</sequence>